<keyword evidence="1" id="KW-0238">DNA-binding</keyword>
<dbReference type="AlphaFoldDB" id="A0A255XSD4"/>
<dbReference type="InterPro" id="IPR000551">
    <property type="entry name" value="MerR-type_HTH_dom"/>
</dbReference>
<dbReference type="SUPFAM" id="SSF46955">
    <property type="entry name" value="Putative DNA-binding domain"/>
    <property type="match status" value="1"/>
</dbReference>
<dbReference type="Pfam" id="PF13411">
    <property type="entry name" value="MerR_1"/>
    <property type="match status" value="1"/>
</dbReference>
<sequence length="339" mass="35438">MAPTAPALSPAEAATRLGISIKALRVYEQRGWLSPQRSAAGWRVYGPATLARAAEIVTLRRLGLSLAQIGRVLTGAGGDLDVLLAAHHASLTAQARSLADTLARIQTLRADLAQGRIPTQADLARLAPPAQAVTAAFDLPWPWGGERFEVRGLPALTYLTGPLGSGKTRLAHCLAEALPDARFLGLERPIGPAAALMTADPALAARVHRALDWLTGDGANLSDALIALVTGLEAGSPAPLVVDLVEEGLEAATQDALGAFLRRRPPGSRPLIVMTRSSAILDLSDPGADSAILFCPANHSPPFYVAPHPGALGYEALATCLAPPDVRARVGRLRVKRVS</sequence>
<dbReference type="Proteomes" id="UP000216361">
    <property type="component" value="Unassembled WGS sequence"/>
</dbReference>
<dbReference type="GO" id="GO:0003677">
    <property type="term" value="F:DNA binding"/>
    <property type="evidence" value="ECO:0007669"/>
    <property type="project" value="UniProtKB-KW"/>
</dbReference>
<dbReference type="OrthoDB" id="9803659at2"/>
<dbReference type="RefSeq" id="WP_094408307.1">
    <property type="nucleotide sequence ID" value="NZ_BMJZ01000006.1"/>
</dbReference>
<keyword evidence="4" id="KW-1185">Reference proteome</keyword>
<proteinExistence type="predicted"/>
<dbReference type="GO" id="GO:0003700">
    <property type="term" value="F:DNA-binding transcription factor activity"/>
    <property type="evidence" value="ECO:0007669"/>
    <property type="project" value="InterPro"/>
</dbReference>
<evidence type="ECO:0000259" key="2">
    <source>
        <dbReference type="PROSITE" id="PS50937"/>
    </source>
</evidence>
<evidence type="ECO:0000313" key="4">
    <source>
        <dbReference type="Proteomes" id="UP000216361"/>
    </source>
</evidence>
<dbReference type="InterPro" id="IPR009061">
    <property type="entry name" value="DNA-bd_dom_put_sf"/>
</dbReference>
<evidence type="ECO:0000313" key="3">
    <source>
        <dbReference type="EMBL" id="OYQ19888.1"/>
    </source>
</evidence>
<organism evidence="3 4">
    <name type="scientific">Elstera cyanobacteriorum</name>
    <dbReference type="NCBI Taxonomy" id="2022747"/>
    <lineage>
        <taxon>Bacteria</taxon>
        <taxon>Pseudomonadati</taxon>
        <taxon>Pseudomonadota</taxon>
        <taxon>Alphaproteobacteria</taxon>
        <taxon>Rhodospirillales</taxon>
        <taxon>Rhodospirillaceae</taxon>
        <taxon>Elstera</taxon>
    </lineage>
</organism>
<name>A0A255XSD4_9PROT</name>
<accession>A0A255XSD4</accession>
<dbReference type="PROSITE" id="PS50937">
    <property type="entry name" value="HTH_MERR_2"/>
    <property type="match status" value="1"/>
</dbReference>
<reference evidence="3 4" key="1">
    <citation type="submission" date="2017-07" db="EMBL/GenBank/DDBJ databases">
        <title>Elstera cyanobacteriorum sp. nov., a novel bacterium isolated from cyanobacterial aggregates in a eutrophic lake.</title>
        <authorList>
            <person name="Cai H."/>
        </authorList>
    </citation>
    <scope>NUCLEOTIDE SEQUENCE [LARGE SCALE GENOMIC DNA]</scope>
    <source>
        <strain evidence="3 4">TH019</strain>
    </source>
</reference>
<dbReference type="SMART" id="SM00422">
    <property type="entry name" value="HTH_MERR"/>
    <property type="match status" value="1"/>
</dbReference>
<dbReference type="SUPFAM" id="SSF52540">
    <property type="entry name" value="P-loop containing nucleoside triphosphate hydrolases"/>
    <property type="match status" value="1"/>
</dbReference>
<evidence type="ECO:0000256" key="1">
    <source>
        <dbReference type="ARBA" id="ARBA00023125"/>
    </source>
</evidence>
<dbReference type="PANTHER" id="PTHR30204:SF93">
    <property type="entry name" value="HTH MERR-TYPE DOMAIN-CONTAINING PROTEIN"/>
    <property type="match status" value="1"/>
</dbReference>
<dbReference type="PANTHER" id="PTHR30204">
    <property type="entry name" value="REDOX-CYCLING DRUG-SENSING TRANSCRIPTIONAL ACTIVATOR SOXR"/>
    <property type="match status" value="1"/>
</dbReference>
<feature type="domain" description="HTH merR-type" evidence="2">
    <location>
        <begin position="7"/>
        <end position="75"/>
    </location>
</feature>
<dbReference type="Gene3D" id="1.10.1660.10">
    <property type="match status" value="1"/>
</dbReference>
<gene>
    <name evidence="3" type="ORF">CHR90_07160</name>
</gene>
<dbReference type="InterPro" id="IPR027417">
    <property type="entry name" value="P-loop_NTPase"/>
</dbReference>
<protein>
    <submittedName>
        <fullName evidence="3">MerR family transcriptional regulator</fullName>
    </submittedName>
</protein>
<dbReference type="CDD" id="cd00592">
    <property type="entry name" value="HTH_MerR-like"/>
    <property type="match status" value="1"/>
</dbReference>
<comment type="caution">
    <text evidence="3">The sequence shown here is derived from an EMBL/GenBank/DDBJ whole genome shotgun (WGS) entry which is preliminary data.</text>
</comment>
<dbReference type="InterPro" id="IPR047057">
    <property type="entry name" value="MerR_fam"/>
</dbReference>
<dbReference type="EMBL" id="NOXS01000030">
    <property type="protein sequence ID" value="OYQ19888.1"/>
    <property type="molecule type" value="Genomic_DNA"/>
</dbReference>